<evidence type="ECO:0000313" key="1">
    <source>
        <dbReference type="EMBL" id="GMT23143.1"/>
    </source>
</evidence>
<proteinExistence type="predicted"/>
<accession>A0AAV5VY20</accession>
<dbReference type="Proteomes" id="UP001432322">
    <property type="component" value="Unassembled WGS sequence"/>
</dbReference>
<gene>
    <name evidence="1" type="ORF">PFISCL1PPCAC_14440</name>
</gene>
<protein>
    <submittedName>
        <fullName evidence="1">Uncharacterized protein</fullName>
    </submittedName>
</protein>
<evidence type="ECO:0000313" key="2">
    <source>
        <dbReference type="Proteomes" id="UP001432322"/>
    </source>
</evidence>
<feature type="non-terminal residue" evidence="1">
    <location>
        <position position="257"/>
    </location>
</feature>
<dbReference type="SUPFAM" id="SSF82171">
    <property type="entry name" value="DPP6 N-terminal domain-like"/>
    <property type="match status" value="1"/>
</dbReference>
<sequence>ALEGTLHLKLKHILNTGIHTIPIKNGAFFSWLIDDDRLKRIRYMTPQFSDAANLEGDTIFYATAPTPDEEQLQVFQLTYNFGMYIELINTIDEPSSLLLSGSSSHYILKSGLPEGRIRLFGLDEDYKKTQGREIAIDPVDIGGFVVHNNYIFTMRHNDEGKVVERFDMESGEKQMVWKDDKACCSNFLVDAEGDRLFLFGNRTLVVIDNRALTVTTIETDAPYNPLYRLLAYSDGQLTVSSDRSKPMMWTLQLPEVL</sequence>
<dbReference type="AlphaFoldDB" id="A0AAV5VY20"/>
<keyword evidence="2" id="KW-1185">Reference proteome</keyword>
<organism evidence="1 2">
    <name type="scientific">Pristionchus fissidentatus</name>
    <dbReference type="NCBI Taxonomy" id="1538716"/>
    <lineage>
        <taxon>Eukaryota</taxon>
        <taxon>Metazoa</taxon>
        <taxon>Ecdysozoa</taxon>
        <taxon>Nematoda</taxon>
        <taxon>Chromadorea</taxon>
        <taxon>Rhabditida</taxon>
        <taxon>Rhabditina</taxon>
        <taxon>Diplogasteromorpha</taxon>
        <taxon>Diplogasteroidea</taxon>
        <taxon>Neodiplogasteridae</taxon>
        <taxon>Pristionchus</taxon>
    </lineage>
</organism>
<reference evidence="1" key="1">
    <citation type="submission" date="2023-10" db="EMBL/GenBank/DDBJ databases">
        <title>Genome assembly of Pristionchus species.</title>
        <authorList>
            <person name="Yoshida K."/>
            <person name="Sommer R.J."/>
        </authorList>
    </citation>
    <scope>NUCLEOTIDE SEQUENCE</scope>
    <source>
        <strain evidence="1">RS5133</strain>
    </source>
</reference>
<dbReference type="EMBL" id="BTSY01000004">
    <property type="protein sequence ID" value="GMT23143.1"/>
    <property type="molecule type" value="Genomic_DNA"/>
</dbReference>
<name>A0AAV5VY20_9BILA</name>
<comment type="caution">
    <text evidence="1">The sequence shown here is derived from an EMBL/GenBank/DDBJ whole genome shotgun (WGS) entry which is preliminary data.</text>
</comment>
<feature type="non-terminal residue" evidence="1">
    <location>
        <position position="1"/>
    </location>
</feature>